<keyword evidence="1" id="KW-0732">Signal</keyword>
<feature type="signal peptide" evidence="1">
    <location>
        <begin position="1"/>
        <end position="26"/>
    </location>
</feature>
<dbReference type="AlphaFoldDB" id="A0A0A5GFP2"/>
<dbReference type="Proteomes" id="UP000030403">
    <property type="component" value="Unassembled WGS sequence"/>
</dbReference>
<accession>A0A0A5GFP2</accession>
<dbReference type="SUPFAM" id="SSF58104">
    <property type="entry name" value="Methyl-accepting chemotaxis protein (MCP) signaling domain"/>
    <property type="match status" value="1"/>
</dbReference>
<evidence type="ECO:0000256" key="1">
    <source>
        <dbReference type="SAM" id="SignalP"/>
    </source>
</evidence>
<protein>
    <recommendedName>
        <fullName evidence="4">X-X-X-Leu-X-X-Gly heptad repeat-containing protein</fullName>
    </recommendedName>
</protein>
<dbReference type="NCBIfam" id="TIGR03057">
    <property type="entry name" value="xxxLxxG_by_4"/>
    <property type="match status" value="3"/>
</dbReference>
<organism evidence="2 3">
    <name type="scientific">Pontibacillus marinus BH030004 = DSM 16465</name>
    <dbReference type="NCBI Taxonomy" id="1385511"/>
    <lineage>
        <taxon>Bacteria</taxon>
        <taxon>Bacillati</taxon>
        <taxon>Bacillota</taxon>
        <taxon>Bacilli</taxon>
        <taxon>Bacillales</taxon>
        <taxon>Bacillaceae</taxon>
        <taxon>Pontibacillus</taxon>
    </lineage>
</organism>
<evidence type="ECO:0000313" key="3">
    <source>
        <dbReference type="Proteomes" id="UP000030403"/>
    </source>
</evidence>
<dbReference type="eggNOG" id="COG1511">
    <property type="taxonomic scope" value="Bacteria"/>
</dbReference>
<reference evidence="2 3" key="1">
    <citation type="submission" date="2013-08" db="EMBL/GenBank/DDBJ databases">
        <authorList>
            <person name="Huang J."/>
            <person name="Wang G."/>
        </authorList>
    </citation>
    <scope>NUCLEOTIDE SEQUENCE [LARGE SCALE GENOMIC DNA]</scope>
    <source>
        <strain evidence="2 3">BH030004</strain>
    </source>
</reference>
<proteinExistence type="predicted"/>
<sequence>MIMKLKRIIAVLMAFLLVMPSFLVSAEKNDSSSEGNQDLGEGSYSEKHEVVYAKLNATGDQEEMYVVNNFNIKEPGEIVDYGPYTSVQNLTDLTKIKQDNSRIKLTAKEEEFYYQGDLEGQSLPWDINVSYMLNGEALSPEELLGKDGKLKVQIETAQNKEVNPLFYNNYLLQITLQLDSKIYENIKASNGTVANAGKDRRVTFTVMPEKQGSFTLTSDVTDFEMESIEFAAVPSSMSIDKPDVGGMKKDMNSLSDATSEINQGVGELQNGIAELNNGVASLYNGSAQYKNGINELSGGSSKLVDGSASIQASLQQMSESLNKSSSDMNLSDFKKMEEGLRQLAGGLKETEKGLTNLKDQYGKAQNALSQSIDSIPTSDITEKDIQALYKSGADQKVVDQLVETYKAAQKTKKTYENVKEAHNAVGPALEKSAGSLNEMSASLSTMADNLGNNLENMNVDESMEELKKGLQALSSNYNDFHAGLKDYTNGVNELSGSYQDIHGGIAELTNGTQELENGASELHNGTSELASSTSDLPEQMQKEIDQMVNEYDKSDFDPVSFVSSKNEKVTSVQFVIKTKSIKKVEEEKEEPQKEEEKSFWDRLMALFS</sequence>
<evidence type="ECO:0008006" key="4">
    <source>
        <dbReference type="Google" id="ProtNLM"/>
    </source>
</evidence>
<gene>
    <name evidence="2" type="ORF">N783_02335</name>
</gene>
<feature type="chain" id="PRO_5002021827" description="X-X-X-Leu-X-X-Gly heptad repeat-containing protein" evidence="1">
    <location>
        <begin position="27"/>
        <end position="608"/>
    </location>
</feature>
<dbReference type="STRING" id="1385511.GCA_000425225_02668"/>
<name>A0A0A5GFP2_9BACI</name>
<dbReference type="Gene3D" id="1.10.287.950">
    <property type="entry name" value="Methyl-accepting chemotaxis protein"/>
    <property type="match status" value="2"/>
</dbReference>
<comment type="caution">
    <text evidence="2">The sequence shown here is derived from an EMBL/GenBank/DDBJ whole genome shotgun (WGS) entry which is preliminary data.</text>
</comment>
<evidence type="ECO:0000313" key="2">
    <source>
        <dbReference type="EMBL" id="KGX90008.1"/>
    </source>
</evidence>
<dbReference type="EMBL" id="AVPF01000010">
    <property type="protein sequence ID" value="KGX90008.1"/>
    <property type="molecule type" value="Genomic_DNA"/>
</dbReference>
<keyword evidence="3" id="KW-1185">Reference proteome</keyword>
<dbReference type="InterPro" id="IPR023908">
    <property type="entry name" value="xxxLxxG_rpt"/>
</dbReference>